<dbReference type="PROSITE" id="PS51257">
    <property type="entry name" value="PROKAR_LIPOPROTEIN"/>
    <property type="match status" value="1"/>
</dbReference>
<dbReference type="InterPro" id="IPR023753">
    <property type="entry name" value="FAD/NAD-binding_dom"/>
</dbReference>
<keyword evidence="10" id="KW-1185">Reference proteome</keyword>
<keyword evidence="4" id="KW-0285">Flavoprotein</keyword>
<evidence type="ECO:0000313" key="9">
    <source>
        <dbReference type="EMBL" id="KAK2550399.1"/>
    </source>
</evidence>
<feature type="domain" description="NADH-rubredoxin oxidoreductase C-terminal" evidence="8">
    <location>
        <begin position="426"/>
        <end position="490"/>
    </location>
</feature>
<organism evidence="9 10">
    <name type="scientific">Acropora cervicornis</name>
    <name type="common">Staghorn coral</name>
    <dbReference type="NCBI Taxonomy" id="6130"/>
    <lineage>
        <taxon>Eukaryota</taxon>
        <taxon>Metazoa</taxon>
        <taxon>Cnidaria</taxon>
        <taxon>Anthozoa</taxon>
        <taxon>Hexacorallia</taxon>
        <taxon>Scleractinia</taxon>
        <taxon>Astrocoeniina</taxon>
        <taxon>Acroporidae</taxon>
        <taxon>Acropora</taxon>
    </lineage>
</organism>
<keyword evidence="5" id="KW-0274">FAD</keyword>
<dbReference type="EMBL" id="JARQWQ010000111">
    <property type="protein sequence ID" value="KAK2550399.1"/>
    <property type="molecule type" value="Genomic_DNA"/>
</dbReference>
<dbReference type="Gene3D" id="3.30.390.30">
    <property type="match status" value="1"/>
</dbReference>
<keyword evidence="6" id="KW-0560">Oxidoreductase</keyword>
<dbReference type="InterPro" id="IPR041575">
    <property type="entry name" value="Rubredoxin_C"/>
</dbReference>
<gene>
    <name evidence="9" type="ORF">P5673_028916</name>
</gene>
<dbReference type="InterPro" id="IPR016156">
    <property type="entry name" value="FAD/NAD-linked_Rdtase_dimer_sf"/>
</dbReference>
<reference evidence="9" key="2">
    <citation type="journal article" date="2023" name="Science">
        <title>Genomic signatures of disease resistance in endangered staghorn corals.</title>
        <authorList>
            <person name="Vollmer S.V."/>
            <person name="Selwyn J.D."/>
            <person name="Despard B.A."/>
            <person name="Roesel C.L."/>
        </authorList>
    </citation>
    <scope>NUCLEOTIDE SEQUENCE</scope>
    <source>
        <strain evidence="9">K2</strain>
    </source>
</reference>
<dbReference type="InterPro" id="IPR036188">
    <property type="entry name" value="FAD/NAD-bd_sf"/>
</dbReference>
<dbReference type="Gene3D" id="3.50.50.60">
    <property type="entry name" value="FAD/NAD(P)-binding domain"/>
    <property type="match status" value="3"/>
</dbReference>
<dbReference type="Pfam" id="PF07992">
    <property type="entry name" value="Pyr_redox_2"/>
    <property type="match status" value="2"/>
</dbReference>
<comment type="caution">
    <text evidence="9">The sequence shown here is derived from an EMBL/GenBank/DDBJ whole genome shotgun (WGS) entry which is preliminary data.</text>
</comment>
<dbReference type="Proteomes" id="UP001249851">
    <property type="component" value="Unassembled WGS sequence"/>
</dbReference>
<dbReference type="AlphaFoldDB" id="A0AAD9UUG0"/>
<evidence type="ECO:0000256" key="6">
    <source>
        <dbReference type="ARBA" id="ARBA00023002"/>
    </source>
</evidence>
<protein>
    <recommendedName>
        <fullName evidence="3">Pyridine nucleotide-disulfide oxidoreductase domain-containing protein 1</fullName>
    </recommendedName>
</protein>
<feature type="domain" description="FAD/NAD(P)-binding" evidence="7">
    <location>
        <begin position="312"/>
        <end position="395"/>
    </location>
</feature>
<dbReference type="Pfam" id="PF18267">
    <property type="entry name" value="Rubredoxin_C"/>
    <property type="match status" value="1"/>
</dbReference>
<dbReference type="PANTHER" id="PTHR43429">
    <property type="entry name" value="PYRIDINE NUCLEOTIDE-DISULFIDE OXIDOREDUCTASE DOMAIN-CONTAINING"/>
    <property type="match status" value="1"/>
</dbReference>
<evidence type="ECO:0000256" key="3">
    <source>
        <dbReference type="ARBA" id="ARBA00018240"/>
    </source>
</evidence>
<reference evidence="9" key="1">
    <citation type="journal article" date="2023" name="G3 (Bethesda)">
        <title>Whole genome assembly and annotation of the endangered Caribbean coral Acropora cervicornis.</title>
        <authorList>
            <person name="Selwyn J.D."/>
            <person name="Vollmer S.V."/>
        </authorList>
    </citation>
    <scope>NUCLEOTIDE SEQUENCE</scope>
    <source>
        <strain evidence="9">K2</strain>
    </source>
</reference>
<proteinExistence type="inferred from homology"/>
<dbReference type="InterPro" id="IPR050260">
    <property type="entry name" value="FAD-bd_OxRdtase"/>
</dbReference>
<dbReference type="SUPFAM" id="SSF51905">
    <property type="entry name" value="FAD/NAD(P)-binding domain"/>
    <property type="match status" value="2"/>
</dbReference>
<dbReference type="PRINTS" id="PR00368">
    <property type="entry name" value="FADPNR"/>
</dbReference>
<name>A0AAD9UUG0_ACRCE</name>
<evidence type="ECO:0000313" key="10">
    <source>
        <dbReference type="Proteomes" id="UP001249851"/>
    </source>
</evidence>
<evidence type="ECO:0000256" key="4">
    <source>
        <dbReference type="ARBA" id="ARBA00022630"/>
    </source>
</evidence>
<comment type="similarity">
    <text evidence="2">Belongs to the class-I pyridine nucleotide-disulfide oxidoreductase family. PYROXD1 subfamily.</text>
</comment>
<feature type="domain" description="FAD/NAD(P)-binding" evidence="7">
    <location>
        <begin position="5"/>
        <end position="180"/>
    </location>
</feature>
<sequence>MRSTFMVIGGGIAGVSCVEQLSHTHPMESILLVTASDLVKATCNYRQFGKTLEEFDVEEQSASNLFKDSPNIVVLQSQVVAFNPHEHFVVTENGEHLHYKMLCICTGGRPNIISKHACVVGIRDTESVKQFKRKLSKARRVVIIGNGGIALELVFELHGCQVLWVIKDEAIGNNFFDRGAATFFLPFLESNTPISEEHLKFKEKSKKGIKYGIKVMPATKEHGQCFYPVSCSLSDSTGTVLGGALGPDWNSSLTFYGAGSHEKAQRQVHVEYNCEVKLLFEPQEFKHSNKKESPLPWNDIDSRNQFDWPIYVHLTNGNIYGCDLIVSATGVIPNTQPFLACASFNVSEDGGLTVDSKMQTNIADVYAAGDVCSAGWNPAPCWFQMRLWSQARQMGVFAAKCMAAHLRNEQIGMDFCFELFTHVTHFFGYKVVLLGKFNAQGLGKDYELLVRCAKGSEYIKVVLHEGRMCGAVLIGETDLEETFENLILNQIDLTPVKEHLLDPDIDIDDYFD</sequence>
<evidence type="ECO:0000259" key="7">
    <source>
        <dbReference type="Pfam" id="PF07992"/>
    </source>
</evidence>
<dbReference type="PANTHER" id="PTHR43429:SF2">
    <property type="entry name" value="PYRIDINE NUCLEOTIDE-DISULFIDE OXIDOREDUCTASE DOMAIN-CONTAINING PROTEIN 1"/>
    <property type="match status" value="1"/>
</dbReference>
<evidence type="ECO:0000259" key="8">
    <source>
        <dbReference type="Pfam" id="PF18267"/>
    </source>
</evidence>
<evidence type="ECO:0000256" key="1">
    <source>
        <dbReference type="ARBA" id="ARBA00001974"/>
    </source>
</evidence>
<comment type="cofactor">
    <cofactor evidence="1">
        <name>FAD</name>
        <dbReference type="ChEBI" id="CHEBI:57692"/>
    </cofactor>
</comment>
<dbReference type="GO" id="GO:0016491">
    <property type="term" value="F:oxidoreductase activity"/>
    <property type="evidence" value="ECO:0007669"/>
    <property type="project" value="UniProtKB-KW"/>
</dbReference>
<accession>A0AAD9UUG0</accession>
<evidence type="ECO:0000256" key="2">
    <source>
        <dbReference type="ARBA" id="ARBA00008147"/>
    </source>
</evidence>
<evidence type="ECO:0000256" key="5">
    <source>
        <dbReference type="ARBA" id="ARBA00022827"/>
    </source>
</evidence>